<organism evidence="1 2">
    <name type="scientific">Lentzea cavernae</name>
    <dbReference type="NCBI Taxonomy" id="2020703"/>
    <lineage>
        <taxon>Bacteria</taxon>
        <taxon>Bacillati</taxon>
        <taxon>Actinomycetota</taxon>
        <taxon>Actinomycetes</taxon>
        <taxon>Pseudonocardiales</taxon>
        <taxon>Pseudonocardiaceae</taxon>
        <taxon>Lentzea</taxon>
    </lineage>
</organism>
<reference evidence="2" key="1">
    <citation type="journal article" date="2019" name="Int. J. Syst. Evol. Microbiol.">
        <title>The Global Catalogue of Microorganisms (GCM) 10K type strain sequencing project: providing services to taxonomists for standard genome sequencing and annotation.</title>
        <authorList>
            <consortium name="The Broad Institute Genomics Platform"/>
            <consortium name="The Broad Institute Genome Sequencing Center for Infectious Disease"/>
            <person name="Wu L."/>
            <person name="Ma J."/>
        </authorList>
    </citation>
    <scope>NUCLEOTIDE SEQUENCE [LARGE SCALE GENOMIC DNA]</scope>
    <source>
        <strain evidence="2">CGMCC 4.7367</strain>
    </source>
</reference>
<dbReference type="RefSeq" id="WP_191300194.1">
    <property type="nucleotide sequence ID" value="NZ_BNAR01000006.1"/>
</dbReference>
<proteinExistence type="predicted"/>
<dbReference type="Proteomes" id="UP000605568">
    <property type="component" value="Unassembled WGS sequence"/>
</dbReference>
<gene>
    <name evidence="1" type="ORF">GCM10017774_42870</name>
</gene>
<dbReference type="EMBL" id="BNAR01000006">
    <property type="protein sequence ID" value="GHH44047.1"/>
    <property type="molecule type" value="Genomic_DNA"/>
</dbReference>
<evidence type="ECO:0008006" key="3">
    <source>
        <dbReference type="Google" id="ProtNLM"/>
    </source>
</evidence>
<protein>
    <recommendedName>
        <fullName evidence="3">Polyketide cyclase / dehydrase and lipid transport</fullName>
    </recommendedName>
</protein>
<sequence>MSDDRATRILYGLSTGVDQPSNDVVWRIEALLGHEDEIFVDVRHVRGDDTVGGIGVVITATRVIRAQWSTPRQRVARQSTVTVETWSRRALVMASIDSSEVLGVNTDADWARDWGAEWPADSVLTLRYEGQLEALTLPLLGGTSHRKNFRELVPYLLADLNR</sequence>
<accession>A0ABQ3MGI2</accession>
<comment type="caution">
    <text evidence="1">The sequence shown here is derived from an EMBL/GenBank/DDBJ whole genome shotgun (WGS) entry which is preliminary data.</text>
</comment>
<evidence type="ECO:0000313" key="2">
    <source>
        <dbReference type="Proteomes" id="UP000605568"/>
    </source>
</evidence>
<evidence type="ECO:0000313" key="1">
    <source>
        <dbReference type="EMBL" id="GHH44047.1"/>
    </source>
</evidence>
<name>A0ABQ3MGI2_9PSEU</name>
<keyword evidence="2" id="KW-1185">Reference proteome</keyword>